<organism evidence="1 2">
    <name type="scientific">Cylicostephanus goldi</name>
    <name type="common">Nematode worm</name>
    <dbReference type="NCBI Taxonomy" id="71465"/>
    <lineage>
        <taxon>Eukaryota</taxon>
        <taxon>Metazoa</taxon>
        <taxon>Ecdysozoa</taxon>
        <taxon>Nematoda</taxon>
        <taxon>Chromadorea</taxon>
        <taxon>Rhabditida</taxon>
        <taxon>Rhabditina</taxon>
        <taxon>Rhabditomorpha</taxon>
        <taxon>Strongyloidea</taxon>
        <taxon>Strongylidae</taxon>
        <taxon>Cylicostephanus</taxon>
    </lineage>
</organism>
<dbReference type="Proteomes" id="UP000271889">
    <property type="component" value="Unassembled WGS sequence"/>
</dbReference>
<dbReference type="AlphaFoldDB" id="A0A3P6RGG7"/>
<evidence type="ECO:0000313" key="2">
    <source>
        <dbReference type="Proteomes" id="UP000271889"/>
    </source>
</evidence>
<name>A0A3P6RGG7_CYLGO</name>
<dbReference type="OrthoDB" id="5857961at2759"/>
<sequence length="124" mass="13808">MLDPETTAIKLYIHLHVVGLSSKKISHFNAASLWRVLSILTKSKVRPMATAAILLELVETGSDHLLRLYQKRWSEIFNEIATSLVPSIQADVNESEARKNAGEDIILSSLRHAISRHSPNALVN</sequence>
<keyword evidence="2" id="KW-1185">Reference proteome</keyword>
<protein>
    <submittedName>
        <fullName evidence="1">Uncharacterized protein</fullName>
    </submittedName>
</protein>
<proteinExistence type="predicted"/>
<reference evidence="1 2" key="1">
    <citation type="submission" date="2018-11" db="EMBL/GenBank/DDBJ databases">
        <authorList>
            <consortium name="Pathogen Informatics"/>
        </authorList>
    </citation>
    <scope>NUCLEOTIDE SEQUENCE [LARGE SCALE GENOMIC DNA]</scope>
</reference>
<dbReference type="Gene3D" id="1.25.40.510">
    <property type="entry name" value="GLE1-like"/>
    <property type="match status" value="1"/>
</dbReference>
<accession>A0A3P6RGG7</accession>
<gene>
    <name evidence="1" type="ORF">CGOC_LOCUS4701</name>
</gene>
<dbReference type="InterPro" id="IPR038506">
    <property type="entry name" value="GLE1-like_sf"/>
</dbReference>
<dbReference type="EMBL" id="UYRV01013349">
    <property type="protein sequence ID" value="VDK59549.1"/>
    <property type="molecule type" value="Genomic_DNA"/>
</dbReference>
<evidence type="ECO:0000313" key="1">
    <source>
        <dbReference type="EMBL" id="VDK59549.1"/>
    </source>
</evidence>